<dbReference type="SMR" id="A0A482XCU4"/>
<dbReference type="PROSITE" id="PS50092">
    <property type="entry name" value="TSP1"/>
    <property type="match status" value="1"/>
</dbReference>
<evidence type="ECO:0000256" key="5">
    <source>
        <dbReference type="ARBA" id="ARBA00022729"/>
    </source>
</evidence>
<dbReference type="Pfam" id="PF06468">
    <property type="entry name" value="Spond_N"/>
    <property type="match status" value="1"/>
</dbReference>
<evidence type="ECO:0000256" key="8">
    <source>
        <dbReference type="ARBA" id="ARBA00023180"/>
    </source>
</evidence>
<gene>
    <name evidence="11" type="ORF">LSTR_LSTR001289</name>
</gene>
<comment type="caution">
    <text evidence="11">The sequence shown here is derived from an EMBL/GenBank/DDBJ whole genome shotgun (WGS) entry which is preliminary data.</text>
</comment>
<feature type="signal peptide" evidence="9">
    <location>
        <begin position="1"/>
        <end position="23"/>
    </location>
</feature>
<dbReference type="InterPro" id="IPR038678">
    <property type="entry name" value="Spondin_N_sf"/>
</dbReference>
<evidence type="ECO:0000256" key="3">
    <source>
        <dbReference type="ARBA" id="ARBA00022530"/>
    </source>
</evidence>
<dbReference type="InterPro" id="IPR036383">
    <property type="entry name" value="TSP1_rpt_sf"/>
</dbReference>
<evidence type="ECO:0000256" key="1">
    <source>
        <dbReference type="ARBA" id="ARBA00004498"/>
    </source>
</evidence>
<keyword evidence="3" id="KW-0272">Extracellular matrix</keyword>
<dbReference type="SUPFAM" id="SSF82895">
    <property type="entry name" value="TSP-1 type 1 repeat"/>
    <property type="match status" value="1"/>
</dbReference>
<dbReference type="GO" id="GO:0046872">
    <property type="term" value="F:metal ion binding"/>
    <property type="evidence" value="ECO:0007669"/>
    <property type="project" value="UniProtKB-KW"/>
</dbReference>
<keyword evidence="8" id="KW-0325">Glycoprotein</keyword>
<evidence type="ECO:0000256" key="4">
    <source>
        <dbReference type="ARBA" id="ARBA00022723"/>
    </source>
</evidence>
<organism evidence="11 12">
    <name type="scientific">Laodelphax striatellus</name>
    <name type="common">Small brown planthopper</name>
    <name type="synonym">Delphax striatella</name>
    <dbReference type="NCBI Taxonomy" id="195883"/>
    <lineage>
        <taxon>Eukaryota</taxon>
        <taxon>Metazoa</taxon>
        <taxon>Ecdysozoa</taxon>
        <taxon>Arthropoda</taxon>
        <taxon>Hexapoda</taxon>
        <taxon>Insecta</taxon>
        <taxon>Pterygota</taxon>
        <taxon>Neoptera</taxon>
        <taxon>Paraneoptera</taxon>
        <taxon>Hemiptera</taxon>
        <taxon>Auchenorrhyncha</taxon>
        <taxon>Fulgoroidea</taxon>
        <taxon>Delphacidae</taxon>
        <taxon>Criomorphinae</taxon>
        <taxon>Laodelphax</taxon>
    </lineage>
</organism>
<dbReference type="Gene3D" id="2.20.100.10">
    <property type="entry name" value="Thrombospondin type-1 (TSP1) repeat"/>
    <property type="match status" value="1"/>
</dbReference>
<dbReference type="InterPro" id="IPR044004">
    <property type="entry name" value="TSP1_spondin_dom"/>
</dbReference>
<accession>A0A482XCU4</accession>
<reference evidence="11 12" key="1">
    <citation type="journal article" date="2017" name="Gigascience">
        <title>Genome sequence of the small brown planthopper, Laodelphax striatellus.</title>
        <authorList>
            <person name="Zhu J."/>
            <person name="Jiang F."/>
            <person name="Wang X."/>
            <person name="Yang P."/>
            <person name="Bao Y."/>
            <person name="Zhao W."/>
            <person name="Wang W."/>
            <person name="Lu H."/>
            <person name="Wang Q."/>
            <person name="Cui N."/>
            <person name="Li J."/>
            <person name="Chen X."/>
            <person name="Luo L."/>
            <person name="Yu J."/>
            <person name="Kang L."/>
            <person name="Cui F."/>
        </authorList>
    </citation>
    <scope>NUCLEOTIDE SEQUENCE [LARGE SCALE GENOMIC DNA]</scope>
    <source>
        <strain evidence="11">Lst14</strain>
    </source>
</reference>
<dbReference type="Proteomes" id="UP000291343">
    <property type="component" value="Unassembled WGS sequence"/>
</dbReference>
<dbReference type="SMART" id="SM00209">
    <property type="entry name" value="TSP1"/>
    <property type="match status" value="1"/>
</dbReference>
<keyword evidence="5 9" id="KW-0732">Signal</keyword>
<name>A0A482XCU4_LAOST</name>
<evidence type="ECO:0000256" key="6">
    <source>
        <dbReference type="ARBA" id="ARBA00022889"/>
    </source>
</evidence>
<dbReference type="GO" id="GO:0005886">
    <property type="term" value="C:plasma membrane"/>
    <property type="evidence" value="ECO:0007669"/>
    <property type="project" value="TreeGrafter"/>
</dbReference>
<dbReference type="FunCoup" id="A0A482XCU4">
    <property type="interactions" value="15"/>
</dbReference>
<dbReference type="PANTHER" id="PTHR11311:SF15">
    <property type="entry name" value="SPONDIN-2"/>
    <property type="match status" value="1"/>
</dbReference>
<dbReference type="GO" id="GO:0007155">
    <property type="term" value="P:cell adhesion"/>
    <property type="evidence" value="ECO:0007669"/>
    <property type="project" value="UniProtKB-KW"/>
</dbReference>
<dbReference type="InterPro" id="IPR009465">
    <property type="entry name" value="Spondin_N"/>
</dbReference>
<dbReference type="PROSITE" id="PS51020">
    <property type="entry name" value="SPONDIN"/>
    <property type="match status" value="1"/>
</dbReference>
<evidence type="ECO:0000256" key="2">
    <source>
        <dbReference type="ARBA" id="ARBA00022525"/>
    </source>
</evidence>
<dbReference type="InterPro" id="IPR000884">
    <property type="entry name" value="TSP1_rpt"/>
</dbReference>
<evidence type="ECO:0000313" key="11">
    <source>
        <dbReference type="EMBL" id="RZF43111.1"/>
    </source>
</evidence>
<dbReference type="Pfam" id="PF19028">
    <property type="entry name" value="TSP1_spondin"/>
    <property type="match status" value="1"/>
</dbReference>
<dbReference type="STRING" id="195883.A0A482XCU4"/>
<dbReference type="InParanoid" id="A0A482XCU4"/>
<dbReference type="NCBIfam" id="NF038123">
    <property type="entry name" value="NF038123_dom"/>
    <property type="match status" value="1"/>
</dbReference>
<keyword evidence="2" id="KW-0964">Secreted</keyword>
<feature type="domain" description="Spondin" evidence="10">
    <location>
        <begin position="20"/>
        <end position="207"/>
    </location>
</feature>
<evidence type="ECO:0000259" key="10">
    <source>
        <dbReference type="PROSITE" id="PS51020"/>
    </source>
</evidence>
<dbReference type="EMBL" id="QKKF02013261">
    <property type="protein sequence ID" value="RZF43111.1"/>
    <property type="molecule type" value="Genomic_DNA"/>
</dbReference>
<dbReference type="Gene3D" id="2.60.40.2130">
    <property type="entry name" value="F-spondin domain"/>
    <property type="match status" value="1"/>
</dbReference>
<protein>
    <recommendedName>
        <fullName evidence="10">Spondin domain-containing protein</fullName>
    </recommendedName>
</protein>
<dbReference type="PROSITE" id="PS51257">
    <property type="entry name" value="PROKAR_LIPOPROTEIN"/>
    <property type="match status" value="1"/>
</dbReference>
<proteinExistence type="predicted"/>
<dbReference type="PANTHER" id="PTHR11311">
    <property type="entry name" value="SPONDIN"/>
    <property type="match status" value="1"/>
</dbReference>
<dbReference type="AlphaFoldDB" id="A0A482XCU4"/>
<dbReference type="GO" id="GO:0030036">
    <property type="term" value="P:actin cytoskeleton organization"/>
    <property type="evidence" value="ECO:0007669"/>
    <property type="project" value="TreeGrafter"/>
</dbReference>
<evidence type="ECO:0000256" key="9">
    <source>
        <dbReference type="SAM" id="SignalP"/>
    </source>
</evidence>
<keyword evidence="4" id="KW-0479">Metal-binding</keyword>
<dbReference type="InterPro" id="IPR051418">
    <property type="entry name" value="Spondin/Thrombospondin_T1"/>
</dbReference>
<sequence>MRATSCVLGACLWLGVCALATLACEPDKMTLYRVVMHTYWTRQLFPKHYPDWRPPAQWSKLIGRSHDASYWLWRVGRRASPGVKELAETGVAEALDAAEAQGDAGVLDAFLAPPIAQGAGRTETQFFVDGNHTRVSLMARMVPSPDWFIGIDSFDLCVDGNWLDSITIEADPMDAGTDNGFTFTAPNWATEPQGVVYRVTSRYPPHPAGSFYYPYLKRLPPIATFQFIKWKEYELSEIFHHDEDDKRYDLMRLDQKNTIGQNNLDNDIQLEMEAERREQEMRLQQEHRLLTNSTASPAPAVRPSMAVPAMVARGDKDAILNSIVETYHNQEPQKLKTKIKKPLKKFKGGGRDCKVSEWGAWSDCSASCGVGEMTRHRTVERHGRRSGKPCPPLMQTKWCGAGNDCPTDSYFTW</sequence>
<keyword evidence="7" id="KW-1015">Disulfide bond</keyword>
<evidence type="ECO:0000256" key="7">
    <source>
        <dbReference type="ARBA" id="ARBA00023157"/>
    </source>
</evidence>
<evidence type="ECO:0000313" key="12">
    <source>
        <dbReference type="Proteomes" id="UP000291343"/>
    </source>
</evidence>
<dbReference type="OrthoDB" id="6090599at2759"/>
<comment type="subcellular location">
    <subcellularLocation>
        <location evidence="1">Secreted</location>
        <location evidence="1">Extracellular space</location>
        <location evidence="1">Extracellular matrix</location>
    </subcellularLocation>
</comment>
<keyword evidence="6" id="KW-0130">Cell adhesion</keyword>
<keyword evidence="12" id="KW-1185">Reference proteome</keyword>
<feature type="chain" id="PRO_5019797649" description="Spondin domain-containing protein" evidence="9">
    <location>
        <begin position="24"/>
        <end position="413"/>
    </location>
</feature>